<dbReference type="RefSeq" id="WP_185719433.1">
    <property type="nucleotide sequence ID" value="NZ_BAAAWI010000001.1"/>
</dbReference>
<organism evidence="1 2">
    <name type="scientific">Pseudonocardia petroleophila</name>
    <dbReference type="NCBI Taxonomy" id="37331"/>
    <lineage>
        <taxon>Bacteria</taxon>
        <taxon>Bacillati</taxon>
        <taxon>Actinomycetota</taxon>
        <taxon>Actinomycetes</taxon>
        <taxon>Pseudonocardiales</taxon>
        <taxon>Pseudonocardiaceae</taxon>
        <taxon>Pseudonocardia</taxon>
    </lineage>
</organism>
<evidence type="ECO:0000313" key="1">
    <source>
        <dbReference type="EMBL" id="QNG52604.1"/>
    </source>
</evidence>
<dbReference type="EMBL" id="CP060131">
    <property type="protein sequence ID" value="QNG52604.1"/>
    <property type="molecule type" value="Genomic_DNA"/>
</dbReference>
<name>A0A7G7MIJ3_9PSEU</name>
<dbReference type="AlphaFoldDB" id="A0A7G7MIJ3"/>
<keyword evidence="2" id="KW-1185">Reference proteome</keyword>
<protein>
    <submittedName>
        <fullName evidence="1">Uncharacterized protein</fullName>
    </submittedName>
</protein>
<gene>
    <name evidence="1" type="ORF">H6H00_00480</name>
</gene>
<accession>A0A7G7MIJ3</accession>
<evidence type="ECO:0000313" key="2">
    <source>
        <dbReference type="Proteomes" id="UP000515728"/>
    </source>
</evidence>
<dbReference type="Proteomes" id="UP000515728">
    <property type="component" value="Chromosome"/>
</dbReference>
<dbReference type="KEGG" id="ppel:H6H00_00480"/>
<proteinExistence type="predicted"/>
<sequence>MDPALNGLVDAVEAGAVELADEMLRRSGAVCPPTVHLLFKHLPQPYIASVTTRPFRRGSDAAAAVAALGLLPSVVHATRLVVVWEYSDLCAALDLPDWREGRYPLGLVVLDTDLAEHVVRWHPLRMRTDATSDPIPVTASIWPEWGEVVRHPTRATARPDCAAHPARSS</sequence>
<reference evidence="1 2" key="1">
    <citation type="submission" date="2020-08" db="EMBL/GenBank/DDBJ databases">
        <authorList>
            <person name="Mo P."/>
        </authorList>
    </citation>
    <scope>NUCLEOTIDE SEQUENCE [LARGE SCALE GENOMIC DNA]</scope>
    <source>
        <strain evidence="1 2">CGMCC 4.1532</strain>
    </source>
</reference>